<dbReference type="Proteomes" id="UP000618986">
    <property type="component" value="Unassembled WGS sequence"/>
</dbReference>
<feature type="domain" description="N-acetyltransferase" evidence="2">
    <location>
        <begin position="7"/>
        <end position="166"/>
    </location>
</feature>
<evidence type="ECO:0000256" key="1">
    <source>
        <dbReference type="SAM" id="MobiDB-lite"/>
    </source>
</evidence>
<keyword evidence="4" id="KW-1185">Reference proteome</keyword>
<dbReference type="InterPro" id="IPR000182">
    <property type="entry name" value="GNAT_dom"/>
</dbReference>
<dbReference type="SUPFAM" id="SSF55729">
    <property type="entry name" value="Acyl-CoA N-acyltransferases (Nat)"/>
    <property type="match status" value="1"/>
</dbReference>
<dbReference type="Pfam" id="PF13302">
    <property type="entry name" value="Acetyltransf_3"/>
    <property type="match status" value="1"/>
</dbReference>
<proteinExistence type="predicted"/>
<dbReference type="Gene3D" id="3.40.630.30">
    <property type="match status" value="1"/>
</dbReference>
<evidence type="ECO:0000259" key="2">
    <source>
        <dbReference type="PROSITE" id="PS51186"/>
    </source>
</evidence>
<sequence length="215" mass="23750">MLNGRLVSIRPTRSEDLDFLANLANHEQVRHNVGGWGWPVARDAQAEWLRRSQANPGVQRMTVVDPVSGQPWGATGLWEIDWHNQGALTGIKLMPGLTPRGAGTDAIMLTMAWSFYEVGLRRLHSTILPFNGASLGAYVRHCGWRVEGREREAAFRRGTWHDLLRVAALRSDFDALPAAEEYVERVCGPRPSVPSQPEPGYGHDRLAATAGHGAD</sequence>
<dbReference type="PANTHER" id="PTHR43415">
    <property type="entry name" value="SPERMIDINE N(1)-ACETYLTRANSFERASE"/>
    <property type="match status" value="1"/>
</dbReference>
<accession>A0ABR6MC35</accession>
<evidence type="ECO:0000313" key="4">
    <source>
        <dbReference type="Proteomes" id="UP000618986"/>
    </source>
</evidence>
<dbReference type="PROSITE" id="PS51186">
    <property type="entry name" value="GNAT"/>
    <property type="match status" value="1"/>
</dbReference>
<comment type="caution">
    <text evidence="3">The sequence shown here is derived from an EMBL/GenBank/DDBJ whole genome shotgun (WGS) entry which is preliminary data.</text>
</comment>
<dbReference type="PANTHER" id="PTHR43415:SF3">
    <property type="entry name" value="GNAT-FAMILY ACETYLTRANSFERASE"/>
    <property type="match status" value="1"/>
</dbReference>
<feature type="region of interest" description="Disordered" evidence="1">
    <location>
        <begin position="187"/>
        <end position="215"/>
    </location>
</feature>
<evidence type="ECO:0000313" key="3">
    <source>
        <dbReference type="EMBL" id="MBB5112921.1"/>
    </source>
</evidence>
<reference evidence="3 4" key="1">
    <citation type="submission" date="2020-08" db="EMBL/GenBank/DDBJ databases">
        <title>Sequencing the genomes of 1000 actinobacteria strains.</title>
        <authorList>
            <person name="Klenk H.-P."/>
        </authorList>
    </citation>
    <scope>NUCLEOTIDE SEQUENCE [LARGE SCALE GENOMIC DNA]</scope>
    <source>
        <strain evidence="3 4">DSM 43036</strain>
    </source>
</reference>
<dbReference type="InterPro" id="IPR016181">
    <property type="entry name" value="Acyl_CoA_acyltransferase"/>
</dbReference>
<dbReference type="GeneID" id="300293332"/>
<gene>
    <name evidence="3" type="ORF">FHU28_002760</name>
</gene>
<name>A0ABR6MC35_MICEC</name>
<protein>
    <submittedName>
        <fullName evidence="3">RimJ/RimL family protein N-acetyltransferase</fullName>
    </submittedName>
</protein>
<dbReference type="RefSeq" id="WP_184684279.1">
    <property type="nucleotide sequence ID" value="NZ_JACHJC010000001.1"/>
</dbReference>
<organism evidence="3 4">
    <name type="scientific">Micromonospora echinospora</name>
    <name type="common">Micromonospora purpurea</name>
    <dbReference type="NCBI Taxonomy" id="1877"/>
    <lineage>
        <taxon>Bacteria</taxon>
        <taxon>Bacillati</taxon>
        <taxon>Actinomycetota</taxon>
        <taxon>Actinomycetes</taxon>
        <taxon>Micromonosporales</taxon>
        <taxon>Micromonosporaceae</taxon>
        <taxon>Micromonospora</taxon>
    </lineage>
</organism>
<dbReference type="EMBL" id="JACHJC010000001">
    <property type="protein sequence ID" value="MBB5112921.1"/>
    <property type="molecule type" value="Genomic_DNA"/>
</dbReference>